<organism evidence="1 2">
    <name type="scientific">Jannaschia seosinensis</name>
    <dbReference type="NCBI Taxonomy" id="313367"/>
    <lineage>
        <taxon>Bacteria</taxon>
        <taxon>Pseudomonadati</taxon>
        <taxon>Pseudomonadota</taxon>
        <taxon>Alphaproteobacteria</taxon>
        <taxon>Rhodobacterales</taxon>
        <taxon>Roseobacteraceae</taxon>
        <taxon>Jannaschia</taxon>
    </lineage>
</organism>
<dbReference type="Gene3D" id="3.40.50.720">
    <property type="entry name" value="NAD(P)-binding Rossmann-like Domain"/>
    <property type="match status" value="1"/>
</dbReference>
<dbReference type="AlphaFoldDB" id="A0A0M7B8W4"/>
<sequence>MSILASLTPPKGLRVLITAGAGGIGQAIARGFAEAGARVHISDVDAAAVDAVTGGQITGTVPSGLEIRLRRGA</sequence>
<protein>
    <submittedName>
        <fullName evidence="1">Short chain dehydrogenase</fullName>
    </submittedName>
</protein>
<proteinExistence type="predicted"/>
<gene>
    <name evidence="1" type="ORF">JSE7799_01213</name>
</gene>
<accession>A0A0M7B8W4</accession>
<dbReference type="SUPFAM" id="SSF51735">
    <property type="entry name" value="NAD(P)-binding Rossmann-fold domains"/>
    <property type="match status" value="1"/>
</dbReference>
<evidence type="ECO:0000313" key="2">
    <source>
        <dbReference type="Proteomes" id="UP000049455"/>
    </source>
</evidence>
<name>A0A0M7B8W4_9RHOB</name>
<dbReference type="Proteomes" id="UP000049455">
    <property type="component" value="Unassembled WGS sequence"/>
</dbReference>
<reference evidence="1 2" key="1">
    <citation type="submission" date="2015-09" db="EMBL/GenBank/DDBJ databases">
        <authorList>
            <person name="Jackson K.R."/>
            <person name="Lunt B.L."/>
            <person name="Fisher J.N.B."/>
            <person name="Gardner A.V."/>
            <person name="Bailey M.E."/>
            <person name="Deus L.M."/>
            <person name="Earl A.S."/>
            <person name="Gibby P.D."/>
            <person name="Hartmann K.A."/>
            <person name="Liu J.E."/>
            <person name="Manci A.M."/>
            <person name="Nielsen D.A."/>
            <person name="Solomon M.B."/>
            <person name="Breakwell D.P."/>
            <person name="Burnett S.H."/>
            <person name="Grose J.H."/>
        </authorList>
    </citation>
    <scope>NUCLEOTIDE SEQUENCE [LARGE SCALE GENOMIC DNA]</scope>
    <source>
        <strain evidence="1 2">CECT 7799</strain>
    </source>
</reference>
<evidence type="ECO:0000313" key="1">
    <source>
        <dbReference type="EMBL" id="CUH36511.1"/>
    </source>
</evidence>
<dbReference type="RefSeq" id="WP_055662832.1">
    <property type="nucleotide sequence ID" value="NZ_CYPR01000068.1"/>
</dbReference>
<keyword evidence="2" id="KW-1185">Reference proteome</keyword>
<dbReference type="EMBL" id="CYPR01000068">
    <property type="protein sequence ID" value="CUH36511.1"/>
    <property type="molecule type" value="Genomic_DNA"/>
</dbReference>
<dbReference type="STRING" id="313367.JSE7799_01213"/>
<dbReference type="InterPro" id="IPR036291">
    <property type="entry name" value="NAD(P)-bd_dom_sf"/>
</dbReference>